<dbReference type="OrthoDB" id="5841281at2759"/>
<dbReference type="Pfam" id="PF25375">
    <property type="entry name" value="Lin-15B"/>
    <property type="match status" value="1"/>
</dbReference>
<dbReference type="GO" id="GO:0005102">
    <property type="term" value="F:signaling receptor binding"/>
    <property type="evidence" value="ECO:0000318"/>
    <property type="project" value="GO_Central"/>
</dbReference>
<dbReference type="Proteomes" id="UP000001940">
    <property type="component" value="Chromosome V"/>
</dbReference>
<dbReference type="CTD" id="179143"/>
<dbReference type="GeneID" id="179143"/>
<feature type="domain" description="Lin-15A/B-like" evidence="2">
    <location>
        <begin position="882"/>
        <end position="999"/>
    </location>
</feature>
<dbReference type="IntAct" id="H2KZD6">
    <property type="interactions" value="1"/>
</dbReference>
<gene>
    <name evidence="3" type="ORF">CELE_F19F10.11</name>
    <name evidence="3 5" type="ORF">F19F10.11</name>
</gene>
<protein>
    <submittedName>
        <fullName evidence="3">HAT C-terminal dimerisation domain-containing protein</fullName>
    </submittedName>
</protein>
<dbReference type="RefSeq" id="NP_504955.1">
    <property type="nucleotide sequence ID" value="NM_072554.5"/>
</dbReference>
<evidence type="ECO:0000313" key="3">
    <source>
        <dbReference type="EMBL" id="CCD67761.1"/>
    </source>
</evidence>
<keyword evidence="4" id="KW-1185">Reference proteome</keyword>
<feature type="compositionally biased region" description="Polar residues" evidence="1">
    <location>
        <begin position="54"/>
        <end position="63"/>
    </location>
</feature>
<feature type="region of interest" description="Disordered" evidence="1">
    <location>
        <begin position="38"/>
        <end position="73"/>
    </location>
</feature>
<dbReference type="PeptideAtlas" id="H2KZD6"/>
<dbReference type="FunCoup" id="H2KZD6">
    <property type="interactions" value="175"/>
</dbReference>
<dbReference type="PaxDb" id="6239-F19F10.11a"/>
<dbReference type="InterPro" id="IPR057432">
    <property type="entry name" value="Lin-15A/B-like_dom"/>
</dbReference>
<dbReference type="InterPro" id="IPR040129">
    <property type="entry name" value="Lin-15B-like"/>
</dbReference>
<dbReference type="KEGG" id="cel:CELE_F19F10.11"/>
<evidence type="ECO:0000256" key="1">
    <source>
        <dbReference type="SAM" id="MobiDB-lite"/>
    </source>
</evidence>
<feature type="region of interest" description="Disordered" evidence="1">
    <location>
        <begin position="727"/>
        <end position="766"/>
    </location>
</feature>
<dbReference type="AlphaFoldDB" id="H2KZD6"/>
<name>H2KZD6_CAEEL</name>
<feature type="region of interest" description="Disordered" evidence="1">
    <location>
        <begin position="1095"/>
        <end position="1121"/>
    </location>
</feature>
<dbReference type="eggNOG" id="KOG1121">
    <property type="taxonomic scope" value="Eukaryota"/>
</dbReference>
<organism evidence="3 4">
    <name type="scientific">Caenorhabditis elegans</name>
    <dbReference type="NCBI Taxonomy" id="6239"/>
    <lineage>
        <taxon>Eukaryota</taxon>
        <taxon>Metazoa</taxon>
        <taxon>Ecdysozoa</taxon>
        <taxon>Nematoda</taxon>
        <taxon>Chromadorea</taxon>
        <taxon>Rhabditida</taxon>
        <taxon>Rhabditina</taxon>
        <taxon>Rhabditomorpha</taxon>
        <taxon>Rhabditoidea</taxon>
        <taxon>Rhabditidae</taxon>
        <taxon>Peloderinae</taxon>
        <taxon>Caenorhabditis</taxon>
    </lineage>
</organism>
<dbReference type="PANTHER" id="PTHR22716:SF1">
    <property type="entry name" value="ETS CLASS TRANSCRIPTION FACTOR-RELATED"/>
    <property type="match status" value="1"/>
</dbReference>
<sequence>MPFSKKNEQNGGITEAALQAIKQEPLDQREQLPEEIKLKPGEMILVPDDPMLPGNSTASTSNFSREELPGPSDVVRTISKNDLMMSRKTAAPSSCPPKEQSMKPSFQTEKIMGDFVKQRRKLNFATPWPRKDPGPSSNSWLTEYRPSVPGNQIENSNIENLIKKVAPFYSRTTHESPHSSQTVEDFRSESLDLLYPMRSQEERAKITMQINRSSPILDNEQQVLPTSGTCEVLSQFMISQGIPFENIKDSSFKKLLEHFEPGSVVPTVKELERSMKFKRTQKPIDLSIHGPVSITVDLVKHFGDAEDKMYLVFSVHHFENSGDRTDAVFLKRVGYSQLNYQTIVMHIRDSMSIHKYKNLSVTNILASNRIIAHRLENDVHSTVNFYICFQHHITSFVCALLDMEPFSSRLQNLREFVRKAKSDYKMRSYMHECLNKKKKYSDNSLPPMEDTSWQSKMNFLKRCLELSSLFLDTVILNYEDFGNATIITSATFIDLKVIFKILQVCSKYSQELSGPDSSVSQVIPAIRSIRSCLVKVTVGKAFGEDVRKCFTDTFQDFTAGPTSMKYHIATILDPRFAYCETMYQNETWSAIEGQLRDAFVSKRFTAKDISQLKYTVPADRESRIKIFSSELENYKQILKTSDSENFKNPFKFWKVHQRKGMKSLAFLARYYLACPAVAIDANYFVGEGSGSLVRACNMYRDEVELAAYLNAAAVEQQYRGIGFRYEEDEGESNTTDAGDKPSTSGASTSSRAPKRSLEARNSFTEQVPPKRLAESFIEPVRIPEIRSSQQLIAGPSETLDKDVKQEPIETEEFEKIYVKREAVEEDEEYFVEREIPAPSLSPPAEILEKPKWFRKTSKYDAKIAALKKDPKPAKPVKVPVSTSCVQCGTPKHEGLRKRECVPDDRLPFLLNAVRKGAIPLELTPPIFNRKAIFFCLEHMHETCDELFKMFGVNSPEEIFRVDPSSVDEELLRMAAYISGRESISAQLLKCISYKFTVKYLQKTCAMCDLNFYRKDMMSISREAWALAQWIDCRKLELTDSWKHKNIKDTGKLYEALKEDTDGYLCMNHFPENCLSKRKRHLLDVERVFGEDALVDDNEYEEEEEEELEDDYVEKEDTSVLN</sequence>
<dbReference type="HOGENOM" id="CLU_009243_0_0_1"/>
<proteinExistence type="predicted"/>
<dbReference type="SUPFAM" id="SSF53098">
    <property type="entry name" value="Ribonuclease H-like"/>
    <property type="match status" value="1"/>
</dbReference>
<evidence type="ECO:0000259" key="2">
    <source>
        <dbReference type="Pfam" id="PF25375"/>
    </source>
</evidence>
<dbReference type="ExpressionAtlas" id="H2KZD6">
    <property type="expression patterns" value="baseline and differential"/>
</dbReference>
<dbReference type="EMBL" id="BX284605">
    <property type="protein sequence ID" value="CCD67761.1"/>
    <property type="molecule type" value="Genomic_DNA"/>
</dbReference>
<feature type="compositionally biased region" description="Acidic residues" evidence="1">
    <location>
        <begin position="1095"/>
        <end position="1113"/>
    </location>
</feature>
<evidence type="ECO:0000313" key="5">
    <source>
        <dbReference type="WormBase" id="F19F10.11a"/>
    </source>
</evidence>
<dbReference type="AGR" id="WB:WBGene00017607"/>
<accession>H2KZD6</accession>
<dbReference type="PhylomeDB" id="H2KZD6"/>
<dbReference type="GO" id="GO:0040027">
    <property type="term" value="P:negative regulation of vulval development"/>
    <property type="evidence" value="ECO:0007669"/>
    <property type="project" value="InterPro"/>
</dbReference>
<dbReference type="InterPro" id="IPR012337">
    <property type="entry name" value="RNaseH-like_sf"/>
</dbReference>
<reference evidence="3 4" key="1">
    <citation type="journal article" date="1998" name="Science">
        <title>Genome sequence of the nematode C. elegans: a platform for investigating biology.</title>
        <authorList>
            <consortium name="The C. elegans sequencing consortium"/>
            <person name="Sulson J.E."/>
            <person name="Waterston R."/>
        </authorList>
    </citation>
    <scope>NUCLEOTIDE SEQUENCE [LARGE SCALE GENOMIC DNA]</scope>
    <source>
        <strain evidence="3 4">Bristol N2</strain>
    </source>
</reference>
<dbReference type="WormBase" id="F19F10.11a">
    <property type="protein sequence ID" value="CE09491"/>
    <property type="gene ID" value="WBGene00017607"/>
</dbReference>
<evidence type="ECO:0000313" key="4">
    <source>
        <dbReference type="Proteomes" id="UP000001940"/>
    </source>
</evidence>
<dbReference type="InParanoid" id="H2KZD6"/>
<dbReference type="Bgee" id="WBGene00017607">
    <property type="expression patterns" value="Expressed in germ line (C elegans) and 4 other cell types or tissues"/>
</dbReference>
<dbReference type="PANTHER" id="PTHR22716">
    <property type="entry name" value="ETS CLASS TRANSCRIPTION FACTOR-RELATED-RELATED"/>
    <property type="match status" value="1"/>
</dbReference>
<feature type="compositionally biased region" description="Polar residues" evidence="1">
    <location>
        <begin position="732"/>
        <end position="751"/>
    </location>
</feature>